<dbReference type="PROSITE" id="PS50005">
    <property type="entry name" value="TPR"/>
    <property type="match status" value="4"/>
</dbReference>
<keyword evidence="4 9" id="KW-0802">TPR repeat</keyword>
<comment type="subcellular location">
    <subcellularLocation>
        <location evidence="1">Cytoplasm</location>
    </subcellularLocation>
</comment>
<feature type="domain" description="STI1" evidence="11">
    <location>
        <begin position="138"/>
        <end position="177"/>
    </location>
</feature>
<dbReference type="PROSITE" id="PS50293">
    <property type="entry name" value="TPR_REGION"/>
    <property type="match status" value="1"/>
</dbReference>
<evidence type="ECO:0000313" key="17">
    <source>
        <dbReference type="Proteomes" id="UP000324907"/>
    </source>
</evidence>
<comment type="subunit">
    <text evidence="6">Monomer. Homodimer. Forms a complex composed of HOP and chaperones HSP70 and HSP90; the interaction is stronger in the absence of ATP. Interacts (via TPR 1, 2, 3, 7, 8 and 9 repeats) with HSP70 (via C-terminus); the interaction is direct and is stronger in the absence of ATP. Interacts (via TPR 4, 5 and 6 repeats) with HSP90 (via C-terminus); the interaction is direct.</text>
</comment>
<dbReference type="PANTHER" id="PTHR22904:SF533">
    <property type="entry name" value="HSP70-HSP90 ORGANIZING PROTEIN 3"/>
    <property type="match status" value="1"/>
</dbReference>
<gene>
    <name evidence="14" type="ORF">FNF27_05687</name>
    <name evidence="13" type="ORF">FNF28_00796</name>
    <name evidence="12" type="ORF">FNF29_01645</name>
</gene>
<feature type="repeat" description="TPR" evidence="9">
    <location>
        <begin position="76"/>
        <end position="109"/>
    </location>
</feature>
<keyword evidence="2" id="KW-0963">Cytoplasm</keyword>
<dbReference type="EMBL" id="VLTL01000007">
    <property type="protein sequence ID" value="KAA0171305.1"/>
    <property type="molecule type" value="Genomic_DNA"/>
</dbReference>
<dbReference type="PANTHER" id="PTHR22904">
    <property type="entry name" value="TPR REPEAT CONTAINING PROTEIN"/>
    <property type="match status" value="1"/>
</dbReference>
<proteinExistence type="predicted"/>
<dbReference type="Pfam" id="PF13432">
    <property type="entry name" value="TPR_16"/>
    <property type="match status" value="3"/>
</dbReference>
<evidence type="ECO:0000256" key="1">
    <source>
        <dbReference type="ARBA" id="ARBA00004496"/>
    </source>
</evidence>
<evidence type="ECO:0000256" key="10">
    <source>
        <dbReference type="SAM" id="MobiDB-lite"/>
    </source>
</evidence>
<feature type="repeat" description="TPR" evidence="9">
    <location>
        <begin position="261"/>
        <end position="294"/>
    </location>
</feature>
<comment type="function">
    <text evidence="5">Acts as a co-chaperone and mediates the association of the chaperones HSP70 and HSP90 probably facilitating substrate transfer from HSP70 to HSP90. Stimulates HSP70 ATPase activity and, in contrast, inhibits HSP90 ATPase activity.</text>
</comment>
<protein>
    <recommendedName>
        <fullName evidence="7">Hsp70-Hsp90 organising protein</fullName>
    </recommendedName>
    <alternativeName>
        <fullName evidence="8">Stress-inducible protein 1</fullName>
    </alternativeName>
</protein>
<dbReference type="Proteomes" id="UP000323011">
    <property type="component" value="Unassembled WGS sequence"/>
</dbReference>
<dbReference type="Pfam" id="PF00515">
    <property type="entry name" value="TPR_1"/>
    <property type="match status" value="1"/>
</dbReference>
<dbReference type="InterPro" id="IPR006636">
    <property type="entry name" value="STI1_HS-bd"/>
</dbReference>
<dbReference type="Gene3D" id="1.10.260.100">
    <property type="match status" value="2"/>
</dbReference>
<evidence type="ECO:0000259" key="11">
    <source>
        <dbReference type="SMART" id="SM00727"/>
    </source>
</evidence>
<evidence type="ECO:0000313" key="14">
    <source>
        <dbReference type="EMBL" id="KAA0172826.1"/>
    </source>
</evidence>
<feature type="repeat" description="TPR" evidence="9">
    <location>
        <begin position="397"/>
        <end position="430"/>
    </location>
</feature>
<dbReference type="Gene3D" id="1.25.40.10">
    <property type="entry name" value="Tetratricopeptide repeat domain"/>
    <property type="match status" value="3"/>
</dbReference>
<dbReference type="EMBL" id="VLTN01000006">
    <property type="protein sequence ID" value="KAA0155730.1"/>
    <property type="molecule type" value="Genomic_DNA"/>
</dbReference>
<dbReference type="FunFam" id="1.25.40.10:FF:000020">
    <property type="entry name" value="Stress-induced phosphoprotein 1"/>
    <property type="match status" value="1"/>
</dbReference>
<dbReference type="InterPro" id="IPR041243">
    <property type="entry name" value="STI1/HOP_DP"/>
</dbReference>
<evidence type="ECO:0000256" key="6">
    <source>
        <dbReference type="ARBA" id="ARBA00066016"/>
    </source>
</evidence>
<evidence type="ECO:0000313" key="12">
    <source>
        <dbReference type="EMBL" id="KAA0155730.1"/>
    </source>
</evidence>
<organism evidence="13 17">
    <name type="scientific">Cafeteria roenbergensis</name>
    <name type="common">Marine flagellate</name>
    <dbReference type="NCBI Taxonomy" id="33653"/>
    <lineage>
        <taxon>Eukaryota</taxon>
        <taxon>Sar</taxon>
        <taxon>Stramenopiles</taxon>
        <taxon>Bigyra</taxon>
        <taxon>Opalozoa</taxon>
        <taxon>Bicosoecida</taxon>
        <taxon>Cafeteriaceae</taxon>
        <taxon>Cafeteria</taxon>
    </lineage>
</organism>
<dbReference type="SMART" id="SM00028">
    <property type="entry name" value="TPR"/>
    <property type="match status" value="9"/>
</dbReference>
<dbReference type="OMA" id="MYSAREN"/>
<evidence type="ECO:0000256" key="9">
    <source>
        <dbReference type="PROSITE-ProRule" id="PRU00339"/>
    </source>
</evidence>
<dbReference type="SUPFAM" id="SSF48452">
    <property type="entry name" value="TPR-like"/>
    <property type="match status" value="3"/>
</dbReference>
<keyword evidence="16" id="KW-1185">Reference proteome</keyword>
<dbReference type="AlphaFoldDB" id="A0A5A8E0L3"/>
<evidence type="ECO:0000313" key="16">
    <source>
        <dbReference type="Proteomes" id="UP000323011"/>
    </source>
</evidence>
<dbReference type="InterPro" id="IPR011990">
    <property type="entry name" value="TPR-like_helical_dom_sf"/>
</dbReference>
<dbReference type="Proteomes" id="UP000322899">
    <property type="component" value="Unassembled WGS sequence"/>
</dbReference>
<evidence type="ECO:0000256" key="4">
    <source>
        <dbReference type="ARBA" id="ARBA00022803"/>
    </source>
</evidence>
<dbReference type="Proteomes" id="UP000324907">
    <property type="component" value="Unassembled WGS sequence"/>
</dbReference>
<accession>A0A5A8E0L3</accession>
<dbReference type="Pfam" id="PF17830">
    <property type="entry name" value="STI1-HOP_DP"/>
    <property type="match status" value="1"/>
</dbReference>
<dbReference type="GO" id="GO:0051879">
    <property type="term" value="F:Hsp90 protein binding"/>
    <property type="evidence" value="ECO:0007669"/>
    <property type="project" value="TreeGrafter"/>
</dbReference>
<name>A0A5A8E0L3_CAFRO</name>
<feature type="repeat" description="TPR" evidence="9">
    <location>
        <begin position="8"/>
        <end position="41"/>
    </location>
</feature>
<evidence type="ECO:0000256" key="2">
    <source>
        <dbReference type="ARBA" id="ARBA00022490"/>
    </source>
</evidence>
<dbReference type="SMART" id="SM00727">
    <property type="entry name" value="STI1"/>
    <property type="match status" value="2"/>
</dbReference>
<evidence type="ECO:0000313" key="13">
    <source>
        <dbReference type="EMBL" id="KAA0171305.1"/>
    </source>
</evidence>
<evidence type="ECO:0000313" key="15">
    <source>
        <dbReference type="Proteomes" id="UP000322899"/>
    </source>
</evidence>
<dbReference type="EMBL" id="VLTO01000042">
    <property type="protein sequence ID" value="KAA0172826.1"/>
    <property type="molecule type" value="Genomic_DNA"/>
</dbReference>
<dbReference type="InterPro" id="IPR019734">
    <property type="entry name" value="TPR_rpt"/>
</dbReference>
<sequence length="593" mass="63750">MAASNAEAEAFKAQGNAALSAQKFDEAADLYTKAIELDPSNHVYFSNRSAAYLSAGNGAKALEDAEACIAANPTWAKGFSRKGAALHKLQRLPEAVAAFEQGLTIDPSNAALKSGLEDVKRAMAANPFSDIVAWCSTQPRFAAHMSDPAFVSRLKLLSGGPQMLSTIGDDPRIMEVIGARLGIDLSGAGGPPGGAAGPGPSDGKTAAEREAEAKAKKEAEERAAEEAARAEAEAGMTEEERAELEAERKAKAEAEAKKAEADKAKDEGNTFYKARKFDEAVACYDRAIAMVPEEVTYKLNKAAAIFEAGDSDGCVALCEEVVETARGQRPIPWAKIAKAFARMAAVKQRAGDIAGAIDLYEKAQAESASAPIDRRIKQLRKQLAEKEALDYLDAEKGKEAKERGNEAFKSCNFTDAIDHYSEAIRRDPENPIYWTNRATAKCKVMDFGGALDDSVKAIKIDPSYAKAYARKARIEMFSKLFHKALDTVMEGLSKDEDNVELRQVNTELQAKIQAAMYAPPDPERQERAMQDPEIAGIMRDPMTQQALRDLGTDPSAMSRIMSDPGMSLKLNRLILAGVVSFGGPGAARGGDDE</sequence>
<feature type="domain" description="STI1" evidence="11">
    <location>
        <begin position="531"/>
        <end position="570"/>
    </location>
</feature>
<keyword evidence="3" id="KW-0677">Repeat</keyword>
<feature type="compositionally biased region" description="Gly residues" evidence="10">
    <location>
        <begin position="187"/>
        <end position="197"/>
    </location>
</feature>
<evidence type="ECO:0000256" key="5">
    <source>
        <dbReference type="ARBA" id="ARBA00056105"/>
    </source>
</evidence>
<comment type="caution">
    <text evidence="13">The sequence shown here is derived from an EMBL/GenBank/DDBJ whole genome shotgun (WGS) entry which is preliminary data.</text>
</comment>
<dbReference type="OrthoDB" id="2423701at2759"/>
<dbReference type="GO" id="GO:0005737">
    <property type="term" value="C:cytoplasm"/>
    <property type="evidence" value="ECO:0007669"/>
    <property type="project" value="UniProtKB-SubCell"/>
</dbReference>
<evidence type="ECO:0000256" key="8">
    <source>
        <dbReference type="ARBA" id="ARBA00076447"/>
    </source>
</evidence>
<reference evidence="15 16" key="1">
    <citation type="submission" date="2019-07" db="EMBL/GenBank/DDBJ databases">
        <title>Genomes of Cafeteria roenbergensis.</title>
        <authorList>
            <person name="Fischer M.G."/>
            <person name="Hackl T."/>
            <person name="Roman M."/>
        </authorList>
    </citation>
    <scope>NUCLEOTIDE SEQUENCE [LARGE SCALE GENOMIC DNA]</scope>
    <source>
        <strain evidence="12 16">BVI</strain>
        <strain evidence="14 15">E4-10P</strain>
        <strain evidence="13 17">RCC970-E3</strain>
    </source>
</reference>
<feature type="region of interest" description="Disordered" evidence="10">
    <location>
        <begin position="185"/>
        <end position="264"/>
    </location>
</feature>
<evidence type="ECO:0000256" key="7">
    <source>
        <dbReference type="ARBA" id="ARBA00074766"/>
    </source>
</evidence>
<feature type="compositionally biased region" description="Basic and acidic residues" evidence="10">
    <location>
        <begin position="205"/>
        <end position="232"/>
    </location>
</feature>
<feature type="compositionally biased region" description="Basic and acidic residues" evidence="10">
    <location>
        <begin position="243"/>
        <end position="264"/>
    </location>
</feature>
<evidence type="ECO:0000256" key="3">
    <source>
        <dbReference type="ARBA" id="ARBA00022737"/>
    </source>
</evidence>